<gene>
    <name evidence="2" type="ORF">HMPREF1981_03012</name>
</gene>
<dbReference type="EMBL" id="AWSV01000155">
    <property type="protein sequence ID" value="ERI81623.1"/>
    <property type="molecule type" value="Genomic_DNA"/>
</dbReference>
<keyword evidence="1" id="KW-0732">Signal</keyword>
<proteinExistence type="predicted"/>
<evidence type="ECO:0000256" key="1">
    <source>
        <dbReference type="SAM" id="SignalP"/>
    </source>
</evidence>
<dbReference type="AlphaFoldDB" id="U2CC84"/>
<dbReference type="SUPFAM" id="SSF56935">
    <property type="entry name" value="Porins"/>
    <property type="match status" value="1"/>
</dbReference>
<name>U2CC84_9BACE</name>
<accession>U2CC84</accession>
<dbReference type="HOGENOM" id="CLU_031025_5_0_10"/>
<dbReference type="InterPro" id="IPR010870">
    <property type="entry name" value="Porin_O/P"/>
</dbReference>
<dbReference type="Gene3D" id="2.40.160.10">
    <property type="entry name" value="Porin"/>
    <property type="match status" value="1"/>
</dbReference>
<protein>
    <submittedName>
        <fullName evidence="2">Phosphate-selective porin O and P</fullName>
    </submittedName>
</protein>
<dbReference type="Proteomes" id="UP000016496">
    <property type="component" value="Unassembled WGS sequence"/>
</dbReference>
<feature type="signal peptide" evidence="1">
    <location>
        <begin position="1"/>
        <end position="22"/>
    </location>
</feature>
<evidence type="ECO:0000313" key="2">
    <source>
        <dbReference type="EMBL" id="ERI81623.1"/>
    </source>
</evidence>
<dbReference type="InterPro" id="IPR023614">
    <property type="entry name" value="Porin_dom_sf"/>
</dbReference>
<reference evidence="2 3" key="1">
    <citation type="submission" date="2013-08" db="EMBL/GenBank/DDBJ databases">
        <authorList>
            <person name="Weinstock G."/>
            <person name="Sodergren E."/>
            <person name="Wylie T."/>
            <person name="Fulton L."/>
            <person name="Fulton R."/>
            <person name="Fronick C."/>
            <person name="O'Laughlin M."/>
            <person name="Godfrey J."/>
            <person name="Miner T."/>
            <person name="Herter B."/>
            <person name="Appelbaum E."/>
            <person name="Cordes M."/>
            <person name="Lek S."/>
            <person name="Wollam A."/>
            <person name="Pepin K.H."/>
            <person name="Palsikar V.B."/>
            <person name="Mitreva M."/>
            <person name="Wilson R.K."/>
        </authorList>
    </citation>
    <scope>NUCLEOTIDE SEQUENCE [LARGE SCALE GENOMIC DNA]</scope>
    <source>
        <strain evidence="2 3">F0041</strain>
    </source>
</reference>
<evidence type="ECO:0000313" key="3">
    <source>
        <dbReference type="Proteomes" id="UP000016496"/>
    </source>
</evidence>
<comment type="caution">
    <text evidence="2">The sequence shown here is derived from an EMBL/GenBank/DDBJ whole genome shotgun (WGS) entry which is preliminary data.</text>
</comment>
<dbReference type="PATRIC" id="fig|1321819.3.peg.2782"/>
<sequence length="380" mass="42796">MLMNRFVMIGLTLALVCGSVKAQDKIEIKPSGRILMDAGVFSTDNEDLVNGMAIPDMRVGVKASYGAYKAKIDIGYAYGKVRMKDIFVERQLGKYNLVRLGYFVHQYGLQSSTSSSMKISMEEPASNEAFFNSRLIGAMFVHSKGDFFGTMSFHVEGEAMKKTTNESGKQGYGMMSRLVYRPLRQDGSIFQVGLSGAFETPRYNDDEALNHESFVLKSNFPTRIAKVTAQEAKISDADWLYKFTPEVCAAYGRLGLEAQYFYVNVQRKNEQRDFKASGAYAMLRGLLIGKNYKYSESDSGISTPAPGSLECVLGYNYTDLSDHKAEIFGGRQNDASLTLNYYINKYMIWRLRYSYTHVSDRAGFANQSVNTFQTRFQILF</sequence>
<feature type="chain" id="PRO_5004624282" evidence="1">
    <location>
        <begin position="23"/>
        <end position="380"/>
    </location>
</feature>
<organism evidence="2 3">
    <name type="scientific">Bacteroides pyogenes F0041</name>
    <dbReference type="NCBI Taxonomy" id="1321819"/>
    <lineage>
        <taxon>Bacteria</taxon>
        <taxon>Pseudomonadati</taxon>
        <taxon>Bacteroidota</taxon>
        <taxon>Bacteroidia</taxon>
        <taxon>Bacteroidales</taxon>
        <taxon>Bacteroidaceae</taxon>
        <taxon>Bacteroides</taxon>
    </lineage>
</organism>
<dbReference type="Pfam" id="PF07396">
    <property type="entry name" value="Porin_O_P"/>
    <property type="match status" value="1"/>
</dbReference>